<comment type="caution">
    <text evidence="3">The sequence shown here is derived from an EMBL/GenBank/DDBJ whole genome shotgun (WGS) entry which is preliminary data.</text>
</comment>
<accession>A0A562V9Q7</accession>
<evidence type="ECO:0008006" key="5">
    <source>
        <dbReference type="Google" id="ProtNLM"/>
    </source>
</evidence>
<evidence type="ECO:0000256" key="1">
    <source>
        <dbReference type="SAM" id="MobiDB-lite"/>
    </source>
</evidence>
<keyword evidence="2" id="KW-0732">Signal</keyword>
<protein>
    <recommendedName>
        <fullName evidence="5">DUF4333 domain-containing protein</fullName>
    </recommendedName>
</protein>
<feature type="chain" id="PRO_5039694590" description="DUF4333 domain-containing protein" evidence="2">
    <location>
        <begin position="23"/>
        <end position="226"/>
    </location>
</feature>
<name>A0A562V9Q7_9ACTN</name>
<dbReference type="OrthoDB" id="3424364at2"/>
<dbReference type="RefSeq" id="WP_147131935.1">
    <property type="nucleotide sequence ID" value="NZ_BAABIJ010000001.1"/>
</dbReference>
<proteinExistence type="predicted"/>
<dbReference type="EMBL" id="VLLL01000005">
    <property type="protein sequence ID" value="TWJ14619.1"/>
    <property type="molecule type" value="Genomic_DNA"/>
</dbReference>
<dbReference type="Proteomes" id="UP000321617">
    <property type="component" value="Unassembled WGS sequence"/>
</dbReference>
<sequence length="226" mass="24454">MKSKSPGRRVLRPVLLASAALAAAVLSGCGGEATPTDSGDAPEPTATEETQESSGVDFRNGPVPESDPKDAWQDDPGLPEEPADTATLSEQVAYELLLDAVEYTKVVDPEAAVECPAFDFGDNGEYTCTVTYFGLSYDYLTTVSGSGIMANYEYEASERVVAREYVEDALRFDENVTDVFCDMEEHVLTDPEGYTVECRSLADGEESVWNAEISAAFGFFSFFPPQ</sequence>
<feature type="signal peptide" evidence="2">
    <location>
        <begin position="1"/>
        <end position="22"/>
    </location>
</feature>
<gene>
    <name evidence="3" type="ORF">LX16_0304</name>
</gene>
<reference evidence="3 4" key="1">
    <citation type="journal article" date="2013" name="Stand. Genomic Sci.">
        <title>Genomic Encyclopedia of Type Strains, Phase I: The one thousand microbial genomes (KMG-I) project.</title>
        <authorList>
            <person name="Kyrpides N.C."/>
            <person name="Woyke T."/>
            <person name="Eisen J.A."/>
            <person name="Garrity G."/>
            <person name="Lilburn T.G."/>
            <person name="Beck B.J."/>
            <person name="Whitman W.B."/>
            <person name="Hugenholtz P."/>
            <person name="Klenk H.P."/>
        </authorList>
    </citation>
    <scope>NUCLEOTIDE SEQUENCE [LARGE SCALE GENOMIC DNA]</scope>
    <source>
        <strain evidence="3 4">DSM 45044</strain>
    </source>
</reference>
<keyword evidence="4" id="KW-1185">Reference proteome</keyword>
<dbReference type="AlphaFoldDB" id="A0A562V9Q7"/>
<evidence type="ECO:0000256" key="2">
    <source>
        <dbReference type="SAM" id="SignalP"/>
    </source>
</evidence>
<evidence type="ECO:0000313" key="3">
    <source>
        <dbReference type="EMBL" id="TWJ14619.1"/>
    </source>
</evidence>
<dbReference type="PROSITE" id="PS51257">
    <property type="entry name" value="PROKAR_LIPOPROTEIN"/>
    <property type="match status" value="1"/>
</dbReference>
<organism evidence="3 4">
    <name type="scientific">Stackebrandtia albiflava</name>
    <dbReference type="NCBI Taxonomy" id="406432"/>
    <lineage>
        <taxon>Bacteria</taxon>
        <taxon>Bacillati</taxon>
        <taxon>Actinomycetota</taxon>
        <taxon>Actinomycetes</taxon>
        <taxon>Glycomycetales</taxon>
        <taxon>Glycomycetaceae</taxon>
        <taxon>Stackebrandtia</taxon>
    </lineage>
</organism>
<feature type="region of interest" description="Disordered" evidence="1">
    <location>
        <begin position="29"/>
        <end position="84"/>
    </location>
</feature>
<evidence type="ECO:0000313" key="4">
    <source>
        <dbReference type="Proteomes" id="UP000321617"/>
    </source>
</evidence>